<feature type="region of interest" description="Disordered" evidence="1">
    <location>
        <begin position="102"/>
        <end position="139"/>
    </location>
</feature>
<feature type="compositionally biased region" description="Basic and acidic residues" evidence="1">
    <location>
        <begin position="102"/>
        <end position="114"/>
    </location>
</feature>
<feature type="compositionally biased region" description="Basic residues" evidence="1">
    <location>
        <begin position="193"/>
        <end position="206"/>
    </location>
</feature>
<dbReference type="VEuPathDB" id="FungiDB:BO71DRAFT_395087"/>
<evidence type="ECO:0000313" key="4">
    <source>
        <dbReference type="Proteomes" id="UP000247810"/>
    </source>
</evidence>
<dbReference type="OrthoDB" id="5424234at2759"/>
<dbReference type="InterPro" id="IPR013860">
    <property type="entry name" value="AreA_GATA"/>
</dbReference>
<protein>
    <recommendedName>
        <fullName evidence="2">Nitrogen regulatory protein areA GATA-like domain-containing protein</fullName>
    </recommendedName>
</protein>
<feature type="compositionally biased region" description="Polar residues" evidence="1">
    <location>
        <begin position="207"/>
        <end position="221"/>
    </location>
</feature>
<dbReference type="STRING" id="1448320.A0A319F1Z8"/>
<evidence type="ECO:0000259" key="2">
    <source>
        <dbReference type="Pfam" id="PF08550"/>
    </source>
</evidence>
<feature type="region of interest" description="Disordered" evidence="1">
    <location>
        <begin position="406"/>
        <end position="534"/>
    </location>
</feature>
<dbReference type="Pfam" id="PF08550">
    <property type="entry name" value="GATA_AreA"/>
    <property type="match status" value="1"/>
</dbReference>
<feature type="region of interest" description="Disordered" evidence="1">
    <location>
        <begin position="275"/>
        <end position="315"/>
    </location>
</feature>
<feature type="compositionally biased region" description="Polar residues" evidence="1">
    <location>
        <begin position="420"/>
        <end position="463"/>
    </location>
</feature>
<evidence type="ECO:0000256" key="1">
    <source>
        <dbReference type="SAM" id="MobiDB-lite"/>
    </source>
</evidence>
<feature type="region of interest" description="Disordered" evidence="1">
    <location>
        <begin position="153"/>
        <end position="233"/>
    </location>
</feature>
<keyword evidence="4" id="KW-1185">Reference proteome</keyword>
<accession>A0A319F1Z8</accession>
<organism evidence="3 4">
    <name type="scientific">Aspergillus ellipticus CBS 707.79</name>
    <dbReference type="NCBI Taxonomy" id="1448320"/>
    <lineage>
        <taxon>Eukaryota</taxon>
        <taxon>Fungi</taxon>
        <taxon>Dikarya</taxon>
        <taxon>Ascomycota</taxon>
        <taxon>Pezizomycotina</taxon>
        <taxon>Eurotiomycetes</taxon>
        <taxon>Eurotiomycetidae</taxon>
        <taxon>Eurotiales</taxon>
        <taxon>Aspergillaceae</taxon>
        <taxon>Aspergillus</taxon>
        <taxon>Aspergillus subgen. Circumdati</taxon>
    </lineage>
</organism>
<gene>
    <name evidence="3" type="ORF">BO71DRAFT_395087</name>
</gene>
<proteinExistence type="predicted"/>
<evidence type="ECO:0000313" key="3">
    <source>
        <dbReference type="EMBL" id="PYH98712.1"/>
    </source>
</evidence>
<dbReference type="AlphaFoldDB" id="A0A319F1Z8"/>
<dbReference type="Proteomes" id="UP000247810">
    <property type="component" value="Unassembled WGS sequence"/>
</dbReference>
<feature type="compositionally biased region" description="Basic and acidic residues" evidence="1">
    <location>
        <begin position="277"/>
        <end position="292"/>
    </location>
</feature>
<feature type="domain" description="Nitrogen regulatory protein areA GATA-like" evidence="2">
    <location>
        <begin position="33"/>
        <end position="61"/>
    </location>
</feature>
<name>A0A319F1Z8_9EURO</name>
<feature type="compositionally biased region" description="Basic and acidic residues" evidence="1">
    <location>
        <begin position="504"/>
        <end position="521"/>
    </location>
</feature>
<dbReference type="EMBL" id="KZ825809">
    <property type="protein sequence ID" value="PYH98712.1"/>
    <property type="molecule type" value="Genomic_DNA"/>
</dbReference>
<reference evidence="3 4" key="1">
    <citation type="submission" date="2018-02" db="EMBL/GenBank/DDBJ databases">
        <title>The genomes of Aspergillus section Nigri reveals drivers in fungal speciation.</title>
        <authorList>
            <consortium name="DOE Joint Genome Institute"/>
            <person name="Vesth T.C."/>
            <person name="Nybo J."/>
            <person name="Theobald S."/>
            <person name="Brandl J."/>
            <person name="Frisvad J.C."/>
            <person name="Nielsen K.F."/>
            <person name="Lyhne E.K."/>
            <person name="Kogle M.E."/>
            <person name="Kuo A."/>
            <person name="Riley R."/>
            <person name="Clum A."/>
            <person name="Nolan M."/>
            <person name="Lipzen A."/>
            <person name="Salamov A."/>
            <person name="Henrissat B."/>
            <person name="Wiebenga A."/>
            <person name="De vries R.P."/>
            <person name="Grigoriev I.V."/>
            <person name="Mortensen U.H."/>
            <person name="Andersen M.R."/>
            <person name="Baker S.E."/>
        </authorList>
    </citation>
    <scope>NUCLEOTIDE SEQUENCE [LARGE SCALE GENOMIC DNA]</scope>
    <source>
        <strain evidence="3 4">CBS 707.79</strain>
    </source>
</reference>
<sequence length="534" mass="59272">MERLPEGLLSTATKVSTEMDGMGPVDVGDVVQLWRVYSANPSAHHDDVGYRLENFFWRIWSSHCLHHTLQGSTLANLFLRISESSALRLDPSSKAENARAFKQHSEEKPMEKHVQINSKPPLHPILKKPRNGVSNGEPHKTTRLLLTDVDGQSTVTRKPSNPLTPVPPAVPTMGDTAPRQTQKKAFVVPTKAKNIKRRPVIMRRKSSQQSSGTTSVRAQSPQPIPSLALDDPEKQPALDVTEVVEEVTAFPEVASDEPCDKGLFAEDIFTAVTSHNEAPDVAERPKDEDTPQDKQPPPQEVTPQDEDEENSVLPSDFVSDLVALLDVDRPAEVHIKPKPPRRRAFYSIKSSPPKPNFFSYNACRRIDPRYLLSENYEQPSSTKLVEKNFRQQFSERLRLEQTMFSSLGVPQPEAEPEATSPKSIRPESSSTITNVTLSPSGFGDSQGNISTAPSSTAVPLQTPSHDSSSAFSHHSHASTDEEAPALLAPFSMPPSRSQLSAMIERSRHEGTKENEQIRYRPEASTQEEIEEIME</sequence>
<feature type="compositionally biased region" description="Acidic residues" evidence="1">
    <location>
        <begin position="525"/>
        <end position="534"/>
    </location>
</feature>